<dbReference type="AlphaFoldDB" id="A0A3R7G5T0"/>
<evidence type="ECO:0000256" key="1">
    <source>
        <dbReference type="SAM" id="MobiDB-lite"/>
    </source>
</evidence>
<dbReference type="OrthoDB" id="4526946at2759"/>
<name>A0A3R7G5T0_9EURO</name>
<organism evidence="2 3">
    <name type="scientific">Aspergillus turcosus</name>
    <dbReference type="NCBI Taxonomy" id="1245748"/>
    <lineage>
        <taxon>Eukaryota</taxon>
        <taxon>Fungi</taxon>
        <taxon>Dikarya</taxon>
        <taxon>Ascomycota</taxon>
        <taxon>Pezizomycotina</taxon>
        <taxon>Eurotiomycetes</taxon>
        <taxon>Eurotiomycetidae</taxon>
        <taxon>Eurotiales</taxon>
        <taxon>Aspergillaceae</taxon>
        <taxon>Aspergillus</taxon>
        <taxon>Aspergillus subgen. Fumigati</taxon>
    </lineage>
</organism>
<feature type="region of interest" description="Disordered" evidence="1">
    <location>
        <begin position="172"/>
        <end position="193"/>
    </location>
</feature>
<reference evidence="2 3" key="1">
    <citation type="submission" date="2018-08" db="EMBL/GenBank/DDBJ databases">
        <title>Draft genome sequences of two Aspergillus turcosus clinical strains isolated from bronchoalveolar lavage fluid: one azole-susceptible and the other azole-resistant.</title>
        <authorList>
            <person name="Parent-Michaud M."/>
            <person name="Dufresne P.J."/>
            <person name="Fournier E."/>
            <person name="Martineau C."/>
            <person name="Moreira S."/>
            <person name="Perkins V."/>
            <person name="De Repentigny L."/>
            <person name="Dufresne S.F."/>
        </authorList>
    </citation>
    <scope>NUCLEOTIDE SEQUENCE [LARGE SCALE GENOMIC DNA]</scope>
    <source>
        <strain evidence="2">HMR AF 1038</strain>
    </source>
</reference>
<sequence length="224" mass="24994">MAAVRTLLLESLLYGLIYRQVESHHLRFLHQSGFSRKDVRSREESIDSTSQRPADLVERGVTNRHIAMKELIESLVEHGGEATAALLSRFWEIIDRPIKRVVLDECHTLPLCTEITWPPSPDREFAVGACCRECPPWPRFRPPPPRSARHPGGPLWTMTNVWSAPTSVGNLTIGPPPPPAGPPRGQWDARPPTAGGAAIRESAQMVEFPPDAWFLERTHANPAI</sequence>
<evidence type="ECO:0000313" key="3">
    <source>
        <dbReference type="Proteomes" id="UP000215289"/>
    </source>
</evidence>
<keyword evidence="3" id="KW-1185">Reference proteome</keyword>
<evidence type="ECO:0000313" key="2">
    <source>
        <dbReference type="EMBL" id="RLL94268.1"/>
    </source>
</evidence>
<accession>A0A3R7G5T0</accession>
<dbReference type="Proteomes" id="UP000215289">
    <property type="component" value="Unassembled WGS sequence"/>
</dbReference>
<proteinExistence type="predicted"/>
<dbReference type="EMBL" id="NIDN02000219">
    <property type="protein sequence ID" value="RLL94268.1"/>
    <property type="molecule type" value="Genomic_DNA"/>
</dbReference>
<gene>
    <name evidence="2" type="ORF">CFD26_103451</name>
</gene>
<protein>
    <submittedName>
        <fullName evidence="2">Uncharacterized protein</fullName>
    </submittedName>
</protein>
<comment type="caution">
    <text evidence="2">The sequence shown here is derived from an EMBL/GenBank/DDBJ whole genome shotgun (WGS) entry which is preliminary data.</text>
</comment>